<dbReference type="GeneID" id="87937824"/>
<keyword evidence="3" id="KW-1185">Reference proteome</keyword>
<dbReference type="RefSeq" id="XP_062773531.1">
    <property type="nucleotide sequence ID" value="XM_062917480.1"/>
</dbReference>
<reference evidence="3" key="1">
    <citation type="journal article" date="2023" name="bioRxiv">
        <title>Complete genome of the Medicago anthracnose fungus, Colletotrichum destructivum, reveals a mini-chromosome-like region within a core chromosome.</title>
        <authorList>
            <person name="Lapalu N."/>
            <person name="Simon A."/>
            <person name="Lu A."/>
            <person name="Plaumann P.-L."/>
            <person name="Amselem J."/>
            <person name="Pigne S."/>
            <person name="Auger A."/>
            <person name="Koch C."/>
            <person name="Dallery J.-F."/>
            <person name="O'Connell R.J."/>
        </authorList>
    </citation>
    <scope>NUCLEOTIDE SEQUENCE [LARGE SCALE GENOMIC DNA]</scope>
    <source>
        <strain evidence="3">CBS 520.97</strain>
    </source>
</reference>
<feature type="chain" id="PRO_5043791678" evidence="1">
    <location>
        <begin position="33"/>
        <end position="78"/>
    </location>
</feature>
<evidence type="ECO:0000313" key="2">
    <source>
        <dbReference type="EMBL" id="WQF76307.1"/>
    </source>
</evidence>
<keyword evidence="1" id="KW-0732">Signal</keyword>
<feature type="signal peptide" evidence="1">
    <location>
        <begin position="1"/>
        <end position="32"/>
    </location>
</feature>
<dbReference type="KEGG" id="cdet:87937824"/>
<organism evidence="2 3">
    <name type="scientific">Colletotrichum destructivum</name>
    <dbReference type="NCBI Taxonomy" id="34406"/>
    <lineage>
        <taxon>Eukaryota</taxon>
        <taxon>Fungi</taxon>
        <taxon>Dikarya</taxon>
        <taxon>Ascomycota</taxon>
        <taxon>Pezizomycotina</taxon>
        <taxon>Sordariomycetes</taxon>
        <taxon>Hypocreomycetidae</taxon>
        <taxon>Glomerellales</taxon>
        <taxon>Glomerellaceae</taxon>
        <taxon>Colletotrichum</taxon>
        <taxon>Colletotrichum destructivum species complex</taxon>
    </lineage>
</organism>
<dbReference type="AlphaFoldDB" id="A0AAX4HZR3"/>
<accession>A0AAX4HZR3</accession>
<gene>
    <name evidence="2" type="ORF">CDEST_01321</name>
</gene>
<name>A0AAX4HZR3_9PEZI</name>
<proteinExistence type="predicted"/>
<evidence type="ECO:0000256" key="1">
    <source>
        <dbReference type="SAM" id="SignalP"/>
    </source>
</evidence>
<sequence length="78" mass="8567">MLITHIGVAQVQRLSANLLHVLIALLRPLTSTQDFINMAAHPKPDLVDFGESLYTTCCKLGCNKEVKRGEKCACGQQN</sequence>
<dbReference type="Proteomes" id="UP001322277">
    <property type="component" value="Chromosome 1"/>
</dbReference>
<evidence type="ECO:0000313" key="3">
    <source>
        <dbReference type="Proteomes" id="UP001322277"/>
    </source>
</evidence>
<dbReference type="EMBL" id="CP137305">
    <property type="protein sequence ID" value="WQF76307.1"/>
    <property type="molecule type" value="Genomic_DNA"/>
</dbReference>
<protein>
    <submittedName>
        <fullName evidence="2">Uncharacterized protein</fullName>
    </submittedName>
</protein>